<name>A0A841AAW2_9MICO</name>
<feature type="region of interest" description="Disordered" evidence="2">
    <location>
        <begin position="29"/>
        <end position="87"/>
    </location>
</feature>
<evidence type="ECO:0000313" key="5">
    <source>
        <dbReference type="Proteomes" id="UP000588158"/>
    </source>
</evidence>
<protein>
    <submittedName>
        <fullName evidence="4">Peptidyl-prolyl cis-trans isomerase SurA</fullName>
        <ecNumber evidence="4">5.2.1.8</ecNumber>
    </submittedName>
</protein>
<evidence type="ECO:0000256" key="1">
    <source>
        <dbReference type="ARBA" id="ARBA00022729"/>
    </source>
</evidence>
<feature type="signal peptide" evidence="3">
    <location>
        <begin position="1"/>
        <end position="26"/>
    </location>
</feature>
<dbReference type="Pfam" id="PF13624">
    <property type="entry name" value="SurA_N_3"/>
    <property type="match status" value="1"/>
</dbReference>
<accession>A0A841AAW2</accession>
<evidence type="ECO:0000256" key="2">
    <source>
        <dbReference type="SAM" id="MobiDB-lite"/>
    </source>
</evidence>
<dbReference type="Proteomes" id="UP000588158">
    <property type="component" value="Unassembled WGS sequence"/>
</dbReference>
<dbReference type="RefSeq" id="WP_184324340.1">
    <property type="nucleotide sequence ID" value="NZ_JACHLZ010000001.1"/>
</dbReference>
<keyword evidence="4" id="KW-0413">Isomerase</keyword>
<dbReference type="PROSITE" id="PS51257">
    <property type="entry name" value="PROKAR_LIPOPROTEIN"/>
    <property type="match status" value="1"/>
</dbReference>
<keyword evidence="5" id="KW-1185">Reference proteome</keyword>
<dbReference type="EMBL" id="JACHLZ010000001">
    <property type="protein sequence ID" value="MBB5830771.1"/>
    <property type="molecule type" value="Genomic_DNA"/>
</dbReference>
<dbReference type="PANTHER" id="PTHR47637:SF1">
    <property type="entry name" value="CHAPERONE SURA"/>
    <property type="match status" value="1"/>
</dbReference>
<dbReference type="EC" id="5.2.1.8" evidence="4"/>
<dbReference type="InterPro" id="IPR027304">
    <property type="entry name" value="Trigger_fact/SurA_dom_sf"/>
</dbReference>
<organism evidence="4 5">
    <name type="scientific">Brachybacterium aquaticum</name>
    <dbReference type="NCBI Taxonomy" id="1432564"/>
    <lineage>
        <taxon>Bacteria</taxon>
        <taxon>Bacillati</taxon>
        <taxon>Actinomycetota</taxon>
        <taxon>Actinomycetes</taxon>
        <taxon>Micrococcales</taxon>
        <taxon>Dermabacteraceae</taxon>
        <taxon>Brachybacterium</taxon>
    </lineage>
</organism>
<dbReference type="GO" id="GO:0003755">
    <property type="term" value="F:peptidyl-prolyl cis-trans isomerase activity"/>
    <property type="evidence" value="ECO:0007669"/>
    <property type="project" value="UniProtKB-EC"/>
</dbReference>
<dbReference type="AlphaFoldDB" id="A0A841AAW2"/>
<dbReference type="PANTHER" id="PTHR47637">
    <property type="entry name" value="CHAPERONE SURA"/>
    <property type="match status" value="1"/>
</dbReference>
<gene>
    <name evidence="4" type="ORF">HNR70_000584</name>
</gene>
<dbReference type="Gene3D" id="1.10.4030.10">
    <property type="entry name" value="Porin chaperone SurA, peptide-binding domain"/>
    <property type="match status" value="1"/>
</dbReference>
<dbReference type="SUPFAM" id="SSF109998">
    <property type="entry name" value="Triger factor/SurA peptide-binding domain-like"/>
    <property type="match status" value="1"/>
</dbReference>
<sequence length="281" mass="28854">MKVPSTSTLRRALAALTLTAALGLTACSGQDAGSSGASDGGGEAARAASDAGGSSADGGTSDGSAADGTAADGTQQAAEADVSDVPDVVATVNGEDITKDDFVPVYQGQYQQLSLQAQQGGEPVDEAALRTQVAEQMVDNTLLQQGAADAGIEAGEDDIDQMLEQIAQQAGLGSGEEVVQTLAAQGVSEEQVRADAATQYEITEYIAQEADLTEPTEDELRAQYDALVEQQTQAGVAEEEMPSFEELRDQLAQQATLQQQNEAAATLAAQLREAGDVTVNV</sequence>
<feature type="chain" id="PRO_5038624695" evidence="3">
    <location>
        <begin position="27"/>
        <end position="281"/>
    </location>
</feature>
<feature type="compositionally biased region" description="Low complexity" evidence="2">
    <location>
        <begin position="44"/>
        <end position="80"/>
    </location>
</feature>
<reference evidence="4 5" key="1">
    <citation type="submission" date="2020-08" db="EMBL/GenBank/DDBJ databases">
        <title>Sequencing the genomes of 1000 actinobacteria strains.</title>
        <authorList>
            <person name="Klenk H.-P."/>
        </authorList>
    </citation>
    <scope>NUCLEOTIDE SEQUENCE [LARGE SCALE GENOMIC DNA]</scope>
    <source>
        <strain evidence="4 5">DSM 28796</strain>
    </source>
</reference>
<keyword evidence="1 3" id="KW-0732">Signal</keyword>
<proteinExistence type="predicted"/>
<evidence type="ECO:0000256" key="3">
    <source>
        <dbReference type="SAM" id="SignalP"/>
    </source>
</evidence>
<evidence type="ECO:0000313" key="4">
    <source>
        <dbReference type="EMBL" id="MBB5830771.1"/>
    </source>
</evidence>
<dbReference type="InterPro" id="IPR050280">
    <property type="entry name" value="OMP_Chaperone_SurA"/>
</dbReference>
<comment type="caution">
    <text evidence="4">The sequence shown here is derived from an EMBL/GenBank/DDBJ whole genome shotgun (WGS) entry which is preliminary data.</text>
</comment>